<dbReference type="Proteomes" id="UP000000310">
    <property type="component" value="Chromosome"/>
</dbReference>
<accession>F0SAD6</accession>
<protein>
    <submittedName>
        <fullName evidence="2">Uncharacterized protein</fullName>
    </submittedName>
</protein>
<evidence type="ECO:0000313" key="2">
    <source>
        <dbReference type="EMBL" id="ADY51513.1"/>
    </source>
</evidence>
<dbReference type="STRING" id="762903.Pedsa_0941"/>
<dbReference type="KEGG" id="psn:Pedsa_0941"/>
<evidence type="ECO:0000256" key="1">
    <source>
        <dbReference type="SAM" id="Coils"/>
    </source>
</evidence>
<dbReference type="EMBL" id="CP002545">
    <property type="protein sequence ID" value="ADY51513.1"/>
    <property type="molecule type" value="Genomic_DNA"/>
</dbReference>
<gene>
    <name evidence="2" type="ordered locus">Pedsa_0941</name>
</gene>
<dbReference type="OrthoDB" id="1414895at2"/>
<name>F0SAD6_PSESL</name>
<proteinExistence type="predicted"/>
<feature type="coiled-coil region" evidence="1">
    <location>
        <begin position="360"/>
        <end position="463"/>
    </location>
</feature>
<dbReference type="HOGENOM" id="CLU_273721_0_0_10"/>
<dbReference type="RefSeq" id="WP_013632013.1">
    <property type="nucleotide sequence ID" value="NC_015177.1"/>
</dbReference>
<reference evidence="3" key="2">
    <citation type="submission" date="2011-02" db="EMBL/GenBank/DDBJ databases">
        <title>The complete genome of Pedobacter saltans DSM 12145.</title>
        <authorList>
            <consortium name="US DOE Joint Genome Institute (JGI-PGF)"/>
            <person name="Lucas S."/>
            <person name="Copeland A."/>
            <person name="Lapidus A."/>
            <person name="Bruce D."/>
            <person name="Goodwin L."/>
            <person name="Pitluck S."/>
            <person name="Kyrpides N."/>
            <person name="Mavromatis K."/>
            <person name="Pagani I."/>
            <person name="Ivanova N."/>
            <person name="Ovchinnikova G."/>
            <person name="Lu M."/>
            <person name="Detter J.C."/>
            <person name="Han C."/>
            <person name="Land M."/>
            <person name="Hauser L."/>
            <person name="Markowitz V."/>
            <person name="Cheng J.-F."/>
            <person name="Hugenholtz P."/>
            <person name="Woyke T."/>
            <person name="Wu D."/>
            <person name="Tindall B."/>
            <person name="Pomrenke H.G."/>
            <person name="Brambilla E."/>
            <person name="Klenk H.-P."/>
            <person name="Eisen J.A."/>
        </authorList>
    </citation>
    <scope>NUCLEOTIDE SEQUENCE [LARGE SCALE GENOMIC DNA]</scope>
    <source>
        <strain evidence="3">ATCC 51119 / DSM 12145 / JCM 21818 / LMG 10337 / NBRC 100064 / NCIMB 13643</strain>
    </source>
</reference>
<dbReference type="AlphaFoldDB" id="F0SAD6"/>
<feature type="coiled-coil region" evidence="1">
    <location>
        <begin position="595"/>
        <end position="678"/>
    </location>
</feature>
<dbReference type="eggNOG" id="COG1196">
    <property type="taxonomic scope" value="Bacteria"/>
</dbReference>
<keyword evidence="3" id="KW-1185">Reference proteome</keyword>
<keyword evidence="1" id="KW-0175">Coiled coil</keyword>
<reference evidence="2 3" key="1">
    <citation type="journal article" date="2011" name="Stand. Genomic Sci.">
        <title>Complete genome sequence of the gliding, heparinolytic Pedobacter saltans type strain (113).</title>
        <authorList>
            <person name="Liolios K."/>
            <person name="Sikorski J."/>
            <person name="Lu M."/>
            <person name="Nolan M."/>
            <person name="Lapidus A."/>
            <person name="Lucas S."/>
            <person name="Hammon N."/>
            <person name="Deshpande S."/>
            <person name="Cheng J.F."/>
            <person name="Tapia R."/>
            <person name="Han C."/>
            <person name="Goodwin L."/>
            <person name="Pitluck S."/>
            <person name="Huntemann M."/>
            <person name="Ivanova N."/>
            <person name="Pagani I."/>
            <person name="Mavromatis K."/>
            <person name="Ovchinikova G."/>
            <person name="Pati A."/>
            <person name="Chen A."/>
            <person name="Palaniappan K."/>
            <person name="Land M."/>
            <person name="Hauser L."/>
            <person name="Brambilla E.M."/>
            <person name="Kotsyurbenko O."/>
            <person name="Rohde M."/>
            <person name="Tindall B.J."/>
            <person name="Abt B."/>
            <person name="Goker M."/>
            <person name="Detter J.C."/>
            <person name="Woyke T."/>
            <person name="Bristow J."/>
            <person name="Eisen J.A."/>
            <person name="Markowitz V."/>
            <person name="Hugenholtz P."/>
            <person name="Klenk H.P."/>
            <person name="Kyrpides N.C."/>
        </authorList>
    </citation>
    <scope>NUCLEOTIDE SEQUENCE [LARGE SCALE GENOMIC DNA]</scope>
    <source>
        <strain evidence="3">ATCC 51119 / DSM 12145 / JCM 21818 / LMG 10337 / NBRC 100064 / NCIMB 13643</strain>
    </source>
</reference>
<evidence type="ECO:0000313" key="3">
    <source>
        <dbReference type="Proteomes" id="UP000000310"/>
    </source>
</evidence>
<sequence length="1174" mass="131063">MDNLSLEVEFPIDNDRLKRESAESKKIISGINETAAETAERSNRRINDLLDNQDSKYASINKSISSLKIQMQAYQNIVEQATDPSIIEKYNRKIAETANEIAKIKSLGMDDLGAGKAKANWNGLQNSINQISRELPAFTYSAQTGFMAISNNIPILADEIGRLKKQNEELVASGQKGTPVWKSLITSFFSWGTALSLGITLITVYGKEIGEFFKGLFKGKESVDALKKSQESLNKAFDGADYKKAVTNVSELRQNIKLAREGLIDKTEVVKQYNESIGKVAGEVKTLDEVEKAMAKNANNYVQMMLYKAAATAALEEASKHAVEAAKKMAQSDDEAAGYLFSGAGAKQMKNKDGKTVQQVVAANRRNLEANEEIKHQQNLEKIAEDFQRKAAAKAKESGFKLLDTKKEQTKAETKEYENLLQKITDLDREYARKKMSSDQAELQALRDKFKKIEEEITRFNAKKKNKVKIDVGQLKPIQQKAEDNLLYKQDTERLKKEIDLQKQVFADYEDYKTKFGKKAADERFKEDLKGFENYFQYLQDIKTKNDAAFKGVENKTASANEEDRVKYITGQYKDAARSEQNALNKILADTLTIEEKRLKAKEQYEEDVKKLTEKGKADNIAIRTEQYNQELSDLEQQRLEKLDFFKKLFGDIELVTVRGLKQAVAEANEQLAKYGDNPKFKKQADQIKSKLNEVNKKLADRLPNGLAEVGNTFNQLADDVKDFDSNLSNSLTTLGKMATQASKVSAGINAAQTGFAKGGDILTGITGAVGAIGAAVAAMSVIKDLVGSKARREQERQQAEEQASLERTKKSIDDLTAALDRQAKMLDRAFGVDKINLFRNQINLAKSDIQRTIDEINKIIDADQTRQHARGALILSKYSKLNNLNAQAPQSEGRTGRGEPVKQIIEDLSTIDRVIESNRESIDSFYRALEKGGLNSATEQELRLQLQLYDELEGKLYDYQNRLREVLTGTSANNLTDMIADAFRNDSSAEDYANNFKKLMQDAVIQSLKLTALEAPLKEFYEKFAKETEGGLTAEKIAGLRKEYDAIINNAQKEFDTLKQVTGIDFGKDSSGSGMSKSIESITSTQADVLAGQVGGIHLAVVQNQTLHKNTYAEMQSHTGLLKQSYMVQMEIAENTKRTANNTDRLFAVEKHLEQINNKMNSDAAIRAGGGRI</sequence>
<organism evidence="2 3">
    <name type="scientific">Pseudopedobacter saltans (strain ATCC 51119 / DSM 12145 / JCM 21818 / CCUG 39354 / LMG 10337 / NBRC 100064 / NCIMB 13643)</name>
    <name type="common">Pedobacter saltans</name>
    <dbReference type="NCBI Taxonomy" id="762903"/>
    <lineage>
        <taxon>Bacteria</taxon>
        <taxon>Pseudomonadati</taxon>
        <taxon>Bacteroidota</taxon>
        <taxon>Sphingobacteriia</taxon>
        <taxon>Sphingobacteriales</taxon>
        <taxon>Sphingobacteriaceae</taxon>
        <taxon>Pseudopedobacter</taxon>
    </lineage>
</organism>
<feature type="coiled-coil region" evidence="1">
    <location>
        <begin position="783"/>
        <end position="826"/>
    </location>
</feature>